<dbReference type="Proteomes" id="UP000821845">
    <property type="component" value="Chromosome 6"/>
</dbReference>
<reference evidence="1" key="1">
    <citation type="submission" date="2020-05" db="EMBL/GenBank/DDBJ databases">
        <title>Large-scale comparative analyses of tick genomes elucidate their genetic diversity and vector capacities.</title>
        <authorList>
            <person name="Jia N."/>
            <person name="Wang J."/>
            <person name="Shi W."/>
            <person name="Du L."/>
            <person name="Sun Y."/>
            <person name="Zhan W."/>
            <person name="Jiang J."/>
            <person name="Wang Q."/>
            <person name="Zhang B."/>
            <person name="Ji P."/>
            <person name="Sakyi L.B."/>
            <person name="Cui X."/>
            <person name="Yuan T."/>
            <person name="Jiang B."/>
            <person name="Yang W."/>
            <person name="Lam T.T.-Y."/>
            <person name="Chang Q."/>
            <person name="Ding S."/>
            <person name="Wang X."/>
            <person name="Zhu J."/>
            <person name="Ruan X."/>
            <person name="Zhao L."/>
            <person name="Wei J."/>
            <person name="Que T."/>
            <person name="Du C."/>
            <person name="Cheng J."/>
            <person name="Dai P."/>
            <person name="Han X."/>
            <person name="Huang E."/>
            <person name="Gao Y."/>
            <person name="Liu J."/>
            <person name="Shao H."/>
            <person name="Ye R."/>
            <person name="Li L."/>
            <person name="Wei W."/>
            <person name="Wang X."/>
            <person name="Wang C."/>
            <person name="Yang T."/>
            <person name="Huo Q."/>
            <person name="Li W."/>
            <person name="Guo W."/>
            <person name="Chen H."/>
            <person name="Zhou L."/>
            <person name="Ni X."/>
            <person name="Tian J."/>
            <person name="Zhou Y."/>
            <person name="Sheng Y."/>
            <person name="Liu T."/>
            <person name="Pan Y."/>
            <person name="Xia L."/>
            <person name="Li J."/>
            <person name="Zhao F."/>
            <person name="Cao W."/>
        </authorList>
    </citation>
    <scope>NUCLEOTIDE SEQUENCE</scope>
    <source>
        <strain evidence="1">Hyas-2018</strain>
    </source>
</reference>
<gene>
    <name evidence="1" type="ORF">HPB50_020700</name>
</gene>
<accession>A0ACB7S129</accession>
<protein>
    <submittedName>
        <fullName evidence="1">Uncharacterized protein</fullName>
    </submittedName>
</protein>
<keyword evidence="2" id="KW-1185">Reference proteome</keyword>
<sequence>MRAFIAFSTAGNDRKAGVTCERSQFPLVQASAITVHKSQGATYSEVVYEYAKNHPQKLVYVALSRCTDVNNLYLTNATGDHCFHHRHANAEFGKNDPASGSAKYFTRALPIPPQQGFVVDMESSQRQVLCENVEGYFFSSWPYEDRLILRKFYDLYVAKWVYLMQQNEAAGGRQRDDCSQWSLWRSLSVKLRSSCNRSVQEEEIEHFFRRVICGVSRASQVSDLLDSLLFPEQLFVVVADDGDDASYRNEGEDGPDVKEEVIEVVDAPEPHIAASGTPAAREHVEEMNECDVLGATGWSLLAQQRTLWKGFRPLSNGAHEAVPPGRPSESDMLTAVKQEFVADVENSQRKVVSDNGERYFFSSWPYEDRLCLRKFYDGHVAKWAYLMQQNEAAGGRLRDDCSQWSLWRSAAMALRSSCNRLVQEVEIEYFFRQVICGVSRPDQVCDLLDSLLFPERLFVAVADAGDNASDINEGEDGPDVKQEVTEVVDAPEPHIAASGTSTAREHVKEVNECHVLGATGWCFLAEQRASRKGFRPLSDCAYDAVPPAMPSECDRLTAAQQEFVRDVENSHEKVVSDNGERYFFSSWPYEDRLCLRKFYDLYVAKWVYLMQQNEAAGGRRRDDCSQWSLWRSLSVKLRSSCNRSVQEKVIEHFFRRVICGVASPDQVSDLLDSLLFPEQLFVDVADAGDNASDRNESEDGAEVQREVMEVVDAPEPHIDVSSACGTREHFGEKTMNDLRVLGATGRILPAEQHFGEKTMNDLHVLGATGRILPAEQRTSPESLRLVPDCADEPVPAGRPSECDKLTGANQSDVVSVFSENDTSAGVLGDDVTIDISIVGRDSDDHDIVLAGIRVPAPNAQDDEVLERIGDAAVDPSTDTTVLPVPHVTASAAGVADLGDNAAVDISGNARASPMLHDWRWSAWARRRCALIERGDDTGVSRSTDSTALPVSHSEASIVGVPERGDDTAVVTSEDSTTFSSLHVRASIPDVLQHGNHATFATLGIGVVSPVQQVRTSTIAAPKHGDGAAVGTLGVGTSASPRQDVVTSIVRALECGDDAAVATSDATALPVPRLGASIVEPERVGEAAVAISEEDAASPSHIGTSIAGALGLGDNAAVDEATLAVPHVAASITGVRELGDGETVANSGDADTLPFLHVGATTARSYCANGHFGSKNLIYGSHSEGSYSAEEDGKCRIGGLEEDICGSACESPCSVGNPCDKEIQHTPERVHRGVQCEINSDDVNEFMEAEDTVLIEITRLYQLMLQMQEDPME</sequence>
<proteinExistence type="predicted"/>
<organism evidence="1 2">
    <name type="scientific">Hyalomma asiaticum</name>
    <name type="common">Tick</name>
    <dbReference type="NCBI Taxonomy" id="266040"/>
    <lineage>
        <taxon>Eukaryota</taxon>
        <taxon>Metazoa</taxon>
        <taxon>Ecdysozoa</taxon>
        <taxon>Arthropoda</taxon>
        <taxon>Chelicerata</taxon>
        <taxon>Arachnida</taxon>
        <taxon>Acari</taxon>
        <taxon>Parasitiformes</taxon>
        <taxon>Ixodida</taxon>
        <taxon>Ixodoidea</taxon>
        <taxon>Ixodidae</taxon>
        <taxon>Hyalomminae</taxon>
        <taxon>Hyalomma</taxon>
    </lineage>
</organism>
<evidence type="ECO:0000313" key="1">
    <source>
        <dbReference type="EMBL" id="KAH6928892.1"/>
    </source>
</evidence>
<name>A0ACB7S129_HYAAI</name>
<dbReference type="EMBL" id="CM023486">
    <property type="protein sequence ID" value="KAH6928892.1"/>
    <property type="molecule type" value="Genomic_DNA"/>
</dbReference>
<evidence type="ECO:0000313" key="2">
    <source>
        <dbReference type="Proteomes" id="UP000821845"/>
    </source>
</evidence>
<comment type="caution">
    <text evidence="1">The sequence shown here is derived from an EMBL/GenBank/DDBJ whole genome shotgun (WGS) entry which is preliminary data.</text>
</comment>